<feature type="domain" description="Acyltransferase 3" evidence="2">
    <location>
        <begin position="22"/>
        <end position="336"/>
    </location>
</feature>
<reference evidence="3 4" key="1">
    <citation type="submission" date="2012-02" db="EMBL/GenBank/DDBJ databases">
        <title>Improved High-Quality Draft sequence of Microvirga sp. WSM3557.</title>
        <authorList>
            <consortium name="US DOE Joint Genome Institute"/>
            <person name="Lucas S."/>
            <person name="Han J."/>
            <person name="Lapidus A."/>
            <person name="Cheng J.-F."/>
            <person name="Goodwin L."/>
            <person name="Pitluck S."/>
            <person name="Peters L."/>
            <person name="Zhang X."/>
            <person name="Detter J.C."/>
            <person name="Han C."/>
            <person name="Tapia R."/>
            <person name="Land M."/>
            <person name="Hauser L."/>
            <person name="Kyrpides N."/>
            <person name="Ivanova N."/>
            <person name="Pagani I."/>
            <person name="Brau L."/>
            <person name="Yates R."/>
            <person name="O'Hara G."/>
            <person name="Rui T."/>
            <person name="Howieson J."/>
            <person name="Reeve W."/>
            <person name="Woyke T."/>
        </authorList>
    </citation>
    <scope>NUCLEOTIDE SEQUENCE [LARGE SCALE GENOMIC DNA]</scope>
    <source>
        <strain evidence="3 4">WSM3557</strain>
    </source>
</reference>
<feature type="transmembrane region" description="Helical" evidence="1">
    <location>
        <begin position="191"/>
        <end position="208"/>
    </location>
</feature>
<dbReference type="EMBL" id="JH660645">
    <property type="protein sequence ID" value="EIM28495.1"/>
    <property type="molecule type" value="Genomic_DNA"/>
</dbReference>
<evidence type="ECO:0000256" key="1">
    <source>
        <dbReference type="SAM" id="Phobius"/>
    </source>
</evidence>
<keyword evidence="1" id="KW-0472">Membrane</keyword>
<gene>
    <name evidence="3" type="ORF">MicloDRAFT_00050810</name>
</gene>
<dbReference type="OrthoDB" id="9767863at2"/>
<keyword evidence="1" id="KW-0812">Transmembrane</keyword>
<dbReference type="Proteomes" id="UP000003947">
    <property type="component" value="Unassembled WGS sequence"/>
</dbReference>
<dbReference type="Pfam" id="PF01757">
    <property type="entry name" value="Acyl_transf_3"/>
    <property type="match status" value="1"/>
</dbReference>
<evidence type="ECO:0000313" key="3">
    <source>
        <dbReference type="EMBL" id="EIM28495.1"/>
    </source>
</evidence>
<feature type="transmembrane region" description="Helical" evidence="1">
    <location>
        <begin position="100"/>
        <end position="121"/>
    </location>
</feature>
<dbReference type="GO" id="GO:0000271">
    <property type="term" value="P:polysaccharide biosynthetic process"/>
    <property type="evidence" value="ECO:0007669"/>
    <property type="project" value="TreeGrafter"/>
</dbReference>
<feature type="transmembrane region" description="Helical" evidence="1">
    <location>
        <begin position="308"/>
        <end position="339"/>
    </location>
</feature>
<evidence type="ECO:0000313" key="4">
    <source>
        <dbReference type="Proteomes" id="UP000003947"/>
    </source>
</evidence>
<accession>I4YX03</accession>
<keyword evidence="1" id="KW-1133">Transmembrane helix</keyword>
<dbReference type="InterPro" id="IPR050879">
    <property type="entry name" value="Acyltransferase_3"/>
</dbReference>
<feature type="transmembrane region" description="Helical" evidence="1">
    <location>
        <begin position="214"/>
        <end position="234"/>
    </location>
</feature>
<feature type="transmembrane region" description="Helical" evidence="1">
    <location>
        <begin position="63"/>
        <end position="80"/>
    </location>
</feature>
<dbReference type="GO" id="GO:0016020">
    <property type="term" value="C:membrane"/>
    <property type="evidence" value="ECO:0007669"/>
    <property type="project" value="TreeGrafter"/>
</dbReference>
<dbReference type="InterPro" id="IPR002656">
    <property type="entry name" value="Acyl_transf_3_dom"/>
</dbReference>
<sequence>MAPARPWQGVRIESAIAGPHNNLTLIRLALALAVVVSHAFSVTTGELLDEPLAASTGFTLGEHAVNGFFAISGFLVTMSFDRRGWRDYVIARTLRIAPGLIVAVLVVALLLGTAMTTLPIGEYLGSPTLRRFITATLTSLKSNTELPGVFTGNPLVLPMGTVWTLKYEVICYAGVLLMGLLGLLHSRTAALVLVGGLAIGLVGLDLLQPDAPKGVQTALRLPLIFAFGGALYVWRSRVRLSGLLVPVLLLATWLSAGSFLYKTLLFMGSTYSILWLAFAPMLTRFGYEPKADLSYGTYLYGWPIQQSLHALWSGISAGALLAPSLAITLMVAAVSWYLIEKPALGLKAKALGRRTLRTIEPAAP</sequence>
<proteinExistence type="predicted"/>
<dbReference type="PANTHER" id="PTHR23028:SF53">
    <property type="entry name" value="ACYL_TRANSF_3 DOMAIN-CONTAINING PROTEIN"/>
    <property type="match status" value="1"/>
</dbReference>
<dbReference type="PANTHER" id="PTHR23028">
    <property type="entry name" value="ACETYLTRANSFERASE"/>
    <property type="match status" value="1"/>
</dbReference>
<keyword evidence="3" id="KW-0808">Transferase</keyword>
<dbReference type="PATRIC" id="fig|864069.3.peg.5469"/>
<keyword evidence="3" id="KW-0012">Acyltransferase</keyword>
<dbReference type="STRING" id="864069.MicloDRAFT_00050810"/>
<evidence type="ECO:0000259" key="2">
    <source>
        <dbReference type="Pfam" id="PF01757"/>
    </source>
</evidence>
<organism evidence="3 4">
    <name type="scientific">Microvirga lotononidis</name>
    <dbReference type="NCBI Taxonomy" id="864069"/>
    <lineage>
        <taxon>Bacteria</taxon>
        <taxon>Pseudomonadati</taxon>
        <taxon>Pseudomonadota</taxon>
        <taxon>Alphaproteobacteria</taxon>
        <taxon>Hyphomicrobiales</taxon>
        <taxon>Methylobacteriaceae</taxon>
        <taxon>Microvirga</taxon>
    </lineage>
</organism>
<protein>
    <submittedName>
        <fullName evidence="3">Putative acyltransferase</fullName>
    </submittedName>
</protein>
<feature type="transmembrane region" description="Helical" evidence="1">
    <location>
        <begin position="165"/>
        <end position="184"/>
    </location>
</feature>
<dbReference type="RefSeq" id="WP_009764545.1">
    <property type="nucleotide sequence ID" value="NZ_CP141048.1"/>
</dbReference>
<dbReference type="AlphaFoldDB" id="I4YX03"/>
<keyword evidence="4" id="KW-1185">Reference proteome</keyword>
<dbReference type="HOGENOM" id="CLU_005679_0_1_5"/>
<dbReference type="GO" id="GO:0016747">
    <property type="term" value="F:acyltransferase activity, transferring groups other than amino-acyl groups"/>
    <property type="evidence" value="ECO:0007669"/>
    <property type="project" value="InterPro"/>
</dbReference>
<name>I4YX03_9HYPH</name>
<dbReference type="eggNOG" id="COG1835">
    <property type="taxonomic scope" value="Bacteria"/>
</dbReference>
<feature type="transmembrane region" description="Helical" evidence="1">
    <location>
        <begin position="241"/>
        <end position="260"/>
    </location>
</feature>